<proteinExistence type="predicted"/>
<name>A0A4V1L697_9BACT</name>
<dbReference type="PANTHER" id="PTHR34504:SF4">
    <property type="entry name" value="ANTITOXIN HICB"/>
    <property type="match status" value="1"/>
</dbReference>
<protein>
    <recommendedName>
        <fullName evidence="3">HicB-like antitoxin of toxin-antitoxin system domain-containing protein</fullName>
    </recommendedName>
</protein>
<sequence>MRNEFTAIIEQDGPWFVGWCPEIPEAKGQGSNVEECRASLSDAIALVLDDRRQDALRRMPDTALRELVTIA</sequence>
<dbReference type="OrthoDB" id="5419659at2"/>
<dbReference type="Proteomes" id="UP000289437">
    <property type="component" value="Unassembled WGS sequence"/>
</dbReference>
<evidence type="ECO:0000313" key="1">
    <source>
        <dbReference type="EMBL" id="RXH58504.1"/>
    </source>
</evidence>
<dbReference type="InterPro" id="IPR035069">
    <property type="entry name" value="TTHA1013/TTHA0281-like"/>
</dbReference>
<dbReference type="PANTHER" id="PTHR34504">
    <property type="entry name" value="ANTITOXIN HICB"/>
    <property type="match status" value="1"/>
</dbReference>
<dbReference type="SUPFAM" id="SSF143100">
    <property type="entry name" value="TTHA1013/TTHA0281-like"/>
    <property type="match status" value="1"/>
</dbReference>
<reference evidence="1 2" key="1">
    <citation type="submission" date="2018-11" db="EMBL/GenBank/DDBJ databases">
        <authorList>
            <person name="Mardanov A.V."/>
            <person name="Ravin N.V."/>
            <person name="Dedysh S.N."/>
        </authorList>
    </citation>
    <scope>NUCLEOTIDE SEQUENCE [LARGE SCALE GENOMIC DNA]</scope>
    <source>
        <strain evidence="1 2">AF10</strain>
    </source>
</reference>
<dbReference type="EMBL" id="RDSM01000001">
    <property type="protein sequence ID" value="RXH58504.1"/>
    <property type="molecule type" value="Genomic_DNA"/>
</dbReference>
<dbReference type="Gene3D" id="3.30.160.250">
    <property type="match status" value="1"/>
</dbReference>
<keyword evidence="2" id="KW-1185">Reference proteome</keyword>
<organism evidence="1 2">
    <name type="scientific">Granulicella sibirica</name>
    <dbReference type="NCBI Taxonomy" id="2479048"/>
    <lineage>
        <taxon>Bacteria</taxon>
        <taxon>Pseudomonadati</taxon>
        <taxon>Acidobacteriota</taxon>
        <taxon>Terriglobia</taxon>
        <taxon>Terriglobales</taxon>
        <taxon>Acidobacteriaceae</taxon>
        <taxon>Granulicella</taxon>
    </lineage>
</organism>
<dbReference type="AlphaFoldDB" id="A0A4V1L697"/>
<evidence type="ECO:0000313" key="2">
    <source>
        <dbReference type="Proteomes" id="UP000289437"/>
    </source>
</evidence>
<reference evidence="2" key="2">
    <citation type="submission" date="2019-02" db="EMBL/GenBank/DDBJ databases">
        <title>Granulicella sibirica sp. nov., a psychrotolerant acidobacterium isolated from an organic soil layer in forested tundra, West Siberia.</title>
        <authorList>
            <person name="Oshkin I.Y."/>
            <person name="Kulichevskaya I.S."/>
            <person name="Rijpstra W.I.C."/>
            <person name="Sinninghe Damste J.S."/>
            <person name="Rakitin A.L."/>
            <person name="Ravin N.V."/>
            <person name="Dedysh S.N."/>
        </authorList>
    </citation>
    <scope>NUCLEOTIDE SEQUENCE [LARGE SCALE GENOMIC DNA]</scope>
    <source>
        <strain evidence="2">AF10</strain>
    </source>
</reference>
<comment type="caution">
    <text evidence="1">The sequence shown here is derived from an EMBL/GenBank/DDBJ whole genome shotgun (WGS) entry which is preliminary data.</text>
</comment>
<gene>
    <name evidence="1" type="ORF">GRAN_1814</name>
</gene>
<dbReference type="RefSeq" id="WP_128912487.1">
    <property type="nucleotide sequence ID" value="NZ_RDSM01000001.1"/>
</dbReference>
<dbReference type="InterPro" id="IPR051404">
    <property type="entry name" value="TA_system_antitoxin"/>
</dbReference>
<accession>A0A4V1L697</accession>
<evidence type="ECO:0008006" key="3">
    <source>
        <dbReference type="Google" id="ProtNLM"/>
    </source>
</evidence>